<accession>D6Y6R1</accession>
<dbReference type="AlphaFoldDB" id="D6Y6R1"/>
<organism evidence="2 3">
    <name type="scientific">Thermobispora bispora (strain ATCC 19993 / DSM 43833 / CBS 139.67 / JCM 10125 / KCTC 9307 / NBRC 14880 / R51)</name>
    <dbReference type="NCBI Taxonomy" id="469371"/>
    <lineage>
        <taxon>Bacteria</taxon>
        <taxon>Bacillati</taxon>
        <taxon>Actinomycetota</taxon>
        <taxon>Actinomycetes</taxon>
        <taxon>Streptosporangiales</taxon>
        <taxon>Streptosporangiaceae</taxon>
        <taxon>Thermobispora</taxon>
    </lineage>
</organism>
<sequence>MRRIVVRALAPVRRWLLARLDARYVTATSHRRDIKDTLWEINMLRRELVGLREEVDRLRKAAEGRPAQAAPASDPRVAEAHRLATETAAALDKVLQNEVRVWQAIDELRARLATEARQAG</sequence>
<dbReference type="eggNOG" id="ENOG502ZXJM">
    <property type="taxonomic scope" value="Bacteria"/>
</dbReference>
<dbReference type="STRING" id="469371.Tbis_2853"/>
<dbReference type="HOGENOM" id="CLU_2070433_0_0_11"/>
<evidence type="ECO:0000256" key="1">
    <source>
        <dbReference type="SAM" id="Coils"/>
    </source>
</evidence>
<dbReference type="KEGG" id="tbi:Tbis_2853"/>
<reference evidence="2 3" key="1">
    <citation type="submission" date="2010-01" db="EMBL/GenBank/DDBJ databases">
        <title>The complete genome of Thermobispora bispora DSM 43833.</title>
        <authorList>
            <consortium name="US DOE Joint Genome Institute (JGI-PGF)"/>
            <person name="Lucas S."/>
            <person name="Copeland A."/>
            <person name="Lapidus A."/>
            <person name="Glavina del Rio T."/>
            <person name="Dalin E."/>
            <person name="Tice H."/>
            <person name="Bruce D."/>
            <person name="Goodwin L."/>
            <person name="Pitluck S."/>
            <person name="Kyrpides N."/>
            <person name="Mavromatis K."/>
            <person name="Ivanova N."/>
            <person name="Mikhailova N."/>
            <person name="Chertkov O."/>
            <person name="Brettin T."/>
            <person name="Detter J.C."/>
            <person name="Han C."/>
            <person name="Larimer F."/>
            <person name="Land M."/>
            <person name="Hauser L."/>
            <person name="Markowitz V."/>
            <person name="Cheng J.-F."/>
            <person name="Hugenholtz P."/>
            <person name="Woyke T."/>
            <person name="Wu D."/>
            <person name="Jando M."/>
            <person name="Schneider S."/>
            <person name="Klenk H.-P."/>
            <person name="Eisen J.A."/>
        </authorList>
    </citation>
    <scope>NUCLEOTIDE SEQUENCE [LARGE SCALE GENOMIC DNA]</scope>
    <source>
        <strain evidence="3">ATCC 19993 / DSM 43833 / CBS 139.67 / JCM 10125 / KCTC 9307 / NBRC 14880 / R51</strain>
    </source>
</reference>
<keyword evidence="3" id="KW-1185">Reference proteome</keyword>
<dbReference type="Proteomes" id="UP000006640">
    <property type="component" value="Chromosome"/>
</dbReference>
<evidence type="ECO:0000313" key="2">
    <source>
        <dbReference type="EMBL" id="ADG89552.1"/>
    </source>
</evidence>
<evidence type="ECO:0000313" key="3">
    <source>
        <dbReference type="Proteomes" id="UP000006640"/>
    </source>
</evidence>
<feature type="coiled-coil region" evidence="1">
    <location>
        <begin position="34"/>
        <end position="61"/>
    </location>
</feature>
<protein>
    <submittedName>
        <fullName evidence="2">Uncharacterized protein</fullName>
    </submittedName>
</protein>
<name>D6Y6R1_THEBD</name>
<gene>
    <name evidence="2" type="ordered locus">Tbis_2853</name>
</gene>
<proteinExistence type="predicted"/>
<dbReference type="RefSeq" id="WP_013133085.1">
    <property type="nucleotide sequence ID" value="NC_014165.1"/>
</dbReference>
<dbReference type="EMBL" id="CP001874">
    <property type="protein sequence ID" value="ADG89552.1"/>
    <property type="molecule type" value="Genomic_DNA"/>
</dbReference>
<keyword evidence="1" id="KW-0175">Coiled coil</keyword>
<dbReference type="OrthoDB" id="3542878at2"/>